<reference evidence="1 2" key="1">
    <citation type="submission" date="2018-04" db="EMBL/GenBank/DDBJ databases">
        <title>Active sludge and wastewater microbial communities from Klosterneuburg, Austria.</title>
        <authorList>
            <person name="Wagner M."/>
        </authorList>
    </citation>
    <scope>NUCLEOTIDE SEQUENCE [LARGE SCALE GENOMIC DNA]</scope>
    <source>
        <strain evidence="1 2">Nm49</strain>
    </source>
</reference>
<protein>
    <submittedName>
        <fullName evidence="1">Uncharacterized protein</fullName>
    </submittedName>
</protein>
<dbReference type="Proteomes" id="UP000244128">
    <property type="component" value="Unassembled WGS sequence"/>
</dbReference>
<accession>A0A2T5I4T0</accession>
<name>A0A2T5I4T0_9PROT</name>
<evidence type="ECO:0000313" key="2">
    <source>
        <dbReference type="Proteomes" id="UP000244128"/>
    </source>
</evidence>
<comment type="caution">
    <text evidence="1">The sequence shown here is derived from an EMBL/GenBank/DDBJ whole genome shotgun (WGS) entry which is preliminary data.</text>
</comment>
<dbReference type="AlphaFoldDB" id="A0A2T5I4T0"/>
<dbReference type="EMBL" id="QAOI01000001">
    <property type="protein sequence ID" value="PTQ78824.1"/>
    <property type="molecule type" value="Genomic_DNA"/>
</dbReference>
<gene>
    <name evidence="1" type="ORF">C8R26_101140</name>
</gene>
<sequence length="347" mass="40465">MLSDDESKLLMEKYIKSMADNARSKLEKSKKLIEHFTQVAASNGVMLDLDAFSYIQTIGIVATAPGLANKLLNITPSERDGLFAYSEIAQRLPPNRFLEGYFVGKDYMLMAHPCYRRCMHPMANWAPRFVDLFWRFDSPNIKKFIAIDEDRVRINVDRSAYREKDTWYGAPFNEDIGKIKNGTIKLRPSLDLESHCIINDIFAQTYCLDIKWSEANQIKTFQALEIKTRDIQIIADDQTYFPARYLHAEFDLSTGYFRHFDGAIQFFTEEEYLRRRNSDFNITFKNHEHIKARSKKVFKLNGSLNVDSWVEFCCHFFTANPLTFEYFTGAYPEYVTDTVAKVRARLL</sequence>
<organism evidence="1 2">
    <name type="scientific">Nitrosomonas oligotropha</name>
    <dbReference type="NCBI Taxonomy" id="42354"/>
    <lineage>
        <taxon>Bacteria</taxon>
        <taxon>Pseudomonadati</taxon>
        <taxon>Pseudomonadota</taxon>
        <taxon>Betaproteobacteria</taxon>
        <taxon>Nitrosomonadales</taxon>
        <taxon>Nitrosomonadaceae</taxon>
        <taxon>Nitrosomonas</taxon>
    </lineage>
</organism>
<evidence type="ECO:0000313" key="1">
    <source>
        <dbReference type="EMBL" id="PTQ78824.1"/>
    </source>
</evidence>
<proteinExistence type="predicted"/>